<feature type="compositionally biased region" description="Basic and acidic residues" evidence="3">
    <location>
        <begin position="329"/>
        <end position="340"/>
    </location>
</feature>
<dbReference type="PANTHER" id="PTHR21531:SF0">
    <property type="entry name" value="PROTEIN LTV1 HOMOLOG"/>
    <property type="match status" value="1"/>
</dbReference>
<dbReference type="PANTHER" id="PTHR21531">
    <property type="entry name" value="LOW-TEMPERATURE VIABILITY PROTEIN LTV1-RELATED"/>
    <property type="match status" value="1"/>
</dbReference>
<reference evidence="5" key="1">
    <citation type="submission" date="2025-08" db="UniProtKB">
        <authorList>
            <consortium name="RefSeq"/>
        </authorList>
    </citation>
    <scope>IDENTIFICATION</scope>
    <source>
        <tissue evidence="5">Testes</tissue>
    </source>
</reference>
<proteinExistence type="inferred from homology"/>
<feature type="compositionally biased region" description="Acidic residues" evidence="3">
    <location>
        <begin position="221"/>
        <end position="239"/>
    </location>
</feature>
<dbReference type="GeneID" id="100369730"/>
<feature type="region of interest" description="Disordered" evidence="3">
    <location>
        <begin position="426"/>
        <end position="503"/>
    </location>
</feature>
<dbReference type="Pfam" id="PF04180">
    <property type="entry name" value="LTV"/>
    <property type="match status" value="2"/>
</dbReference>
<feature type="region of interest" description="Disordered" evidence="3">
    <location>
        <begin position="1"/>
        <end position="92"/>
    </location>
</feature>
<feature type="region of interest" description="Disordered" evidence="3">
    <location>
        <begin position="215"/>
        <end position="245"/>
    </location>
</feature>
<dbReference type="RefSeq" id="XP_006822648.1">
    <property type="nucleotide sequence ID" value="XM_006822585.1"/>
</dbReference>
<evidence type="ECO:0000256" key="2">
    <source>
        <dbReference type="ARBA" id="ARBA00021561"/>
    </source>
</evidence>
<comment type="similarity">
    <text evidence="1">Belongs to the LTV1 family.</text>
</comment>
<feature type="region of interest" description="Disordered" evidence="3">
    <location>
        <begin position="317"/>
        <end position="356"/>
    </location>
</feature>
<feature type="compositionally biased region" description="Basic and acidic residues" evidence="3">
    <location>
        <begin position="123"/>
        <end position="132"/>
    </location>
</feature>
<dbReference type="InterPro" id="IPR007307">
    <property type="entry name" value="Ltv1"/>
</dbReference>
<feature type="compositionally biased region" description="Basic and acidic residues" evidence="3">
    <location>
        <begin position="10"/>
        <end position="22"/>
    </location>
</feature>
<keyword evidence="4" id="KW-1185">Reference proteome</keyword>
<feature type="compositionally biased region" description="Basic and acidic residues" evidence="3">
    <location>
        <begin position="463"/>
        <end position="503"/>
    </location>
</feature>
<sequence>MGANESVPDDENKSAENHDKKTSVGKNKKSGTSGNVKQKKPGKKTKFIDKKKAITFQVVHRSQKDPLQADDESSQHVLRPLEEEKRKEDQRSFGVYYDDEYNYMQHLKDPKAENELVQISQPAKKDEKEPKIKLPASVFASDTEEKTGMLNKAAPISGPQLDLDPDVVAAMDDDFNFDDPDNELDDDFVVKASGPLTDAAPKFRRLAKIEDLQDELRIGDSSDDYPSDGADADDSDQDDDKTFSEIETKSHFTNYSMTSSVMRRNEGLTLLDDRFEKLYEEYEDDEIGALDHEELAGRIQPDSDILNAVLGEFEKHQKQSKVTDITEDMPGRRQSAETRDNISINENDEDRKGLPSLKSDIIDIDYGDDYSTSSSEDELVSMVTEEPKEEWDCETILSTYSNIYNRPTVIEEPCKGKAKEIKLSEKTGIPKDVLPKSGPTKKQIEREELESERIVPKGAPPRVKGESPEERRSRKHQVKEQRRERRIEKKANQEAFKEEEKRQEKVMISLNQNLQGIKLS</sequence>
<feature type="compositionally biased region" description="Basic and acidic residues" evidence="3">
    <location>
        <begin position="79"/>
        <end position="91"/>
    </location>
</feature>
<evidence type="ECO:0000256" key="3">
    <source>
        <dbReference type="SAM" id="MobiDB-lite"/>
    </source>
</evidence>
<accession>A0ABM0MRK7</accession>
<evidence type="ECO:0000256" key="1">
    <source>
        <dbReference type="ARBA" id="ARBA00009078"/>
    </source>
</evidence>
<dbReference type="Proteomes" id="UP000694865">
    <property type="component" value="Unplaced"/>
</dbReference>
<feature type="region of interest" description="Disordered" evidence="3">
    <location>
        <begin position="120"/>
        <end position="144"/>
    </location>
</feature>
<evidence type="ECO:0000313" key="5">
    <source>
        <dbReference type="RefSeq" id="XP_006822648.1"/>
    </source>
</evidence>
<feature type="compositionally biased region" description="Basic and acidic residues" evidence="3">
    <location>
        <begin position="442"/>
        <end position="455"/>
    </location>
</feature>
<protein>
    <recommendedName>
        <fullName evidence="2">Protein LTV1 homolog</fullName>
    </recommendedName>
</protein>
<evidence type="ECO:0000313" key="4">
    <source>
        <dbReference type="Proteomes" id="UP000694865"/>
    </source>
</evidence>
<organism evidence="4 5">
    <name type="scientific">Saccoglossus kowalevskii</name>
    <name type="common">Acorn worm</name>
    <dbReference type="NCBI Taxonomy" id="10224"/>
    <lineage>
        <taxon>Eukaryota</taxon>
        <taxon>Metazoa</taxon>
        <taxon>Hemichordata</taxon>
        <taxon>Enteropneusta</taxon>
        <taxon>Harrimaniidae</taxon>
        <taxon>Saccoglossus</taxon>
    </lineage>
</organism>
<name>A0ABM0MRK7_SACKO</name>
<gene>
    <name evidence="5" type="primary">LOC100369730</name>
</gene>